<dbReference type="PANTHER" id="PTHR12835:SF5">
    <property type="entry name" value="BIOTIN--PROTEIN LIGASE"/>
    <property type="match status" value="1"/>
</dbReference>
<name>A0A1H7TS43_OLID1</name>
<dbReference type="AlphaFoldDB" id="A0A1H7TS43"/>
<organism evidence="3 4">
    <name type="scientific">Olivibacter domesticus</name>
    <name type="common">Pseudosphingobacterium domesticum</name>
    <dbReference type="NCBI Taxonomy" id="407022"/>
    <lineage>
        <taxon>Bacteria</taxon>
        <taxon>Pseudomonadati</taxon>
        <taxon>Bacteroidota</taxon>
        <taxon>Sphingobacteriia</taxon>
        <taxon>Sphingobacteriales</taxon>
        <taxon>Sphingobacteriaceae</taxon>
        <taxon>Olivibacter</taxon>
    </lineage>
</organism>
<keyword evidence="1 3" id="KW-0436">Ligase</keyword>
<dbReference type="PANTHER" id="PTHR12835">
    <property type="entry name" value="BIOTIN PROTEIN LIGASE"/>
    <property type="match status" value="1"/>
</dbReference>
<dbReference type="Pfam" id="PF03099">
    <property type="entry name" value="BPL_LplA_LipB"/>
    <property type="match status" value="1"/>
</dbReference>
<dbReference type="STRING" id="407022.SAMN05661044_03656"/>
<dbReference type="InterPro" id="IPR045864">
    <property type="entry name" value="aa-tRNA-synth_II/BPL/LPL"/>
</dbReference>
<dbReference type="PROSITE" id="PS51733">
    <property type="entry name" value="BPL_LPL_CATALYTIC"/>
    <property type="match status" value="1"/>
</dbReference>
<dbReference type="InterPro" id="IPR004143">
    <property type="entry name" value="BPL_LPL_catalytic"/>
</dbReference>
<accession>A0A1H7TS43</accession>
<sequence>MNSFSFNAIKTLQSNTFLGLIVGENIITLQRVSSTNDYLKSNLSNSTPYSEGTVIMAEDQYAGKGQAGNIWRSEAGQNLTFSILLNPLFLPPAEQFKLNIAVSLSILDFLKPIVGKDLFIKWPNDIYIGNKKIGGILIENIIRGKNWKHAIVGIGLNINQTYFDPNSARAASLKSLLHKHFDLKQLLTDCCHCISIRYQELHSKSYLKQKEEYKSYLFRLNQRSLFSINGVTVEGMVIDVNDEGKLLVNFNGHMTDFGIKEISFVIDKL</sequence>
<reference evidence="4" key="1">
    <citation type="submission" date="2016-10" db="EMBL/GenBank/DDBJ databases">
        <authorList>
            <person name="Varghese N."/>
            <person name="Submissions S."/>
        </authorList>
    </citation>
    <scope>NUCLEOTIDE SEQUENCE [LARGE SCALE GENOMIC DNA]</scope>
    <source>
        <strain evidence="4">DSM 18733</strain>
    </source>
</reference>
<dbReference type="GO" id="GO:0004077">
    <property type="term" value="F:biotin--[biotin carboxyl-carrier protein] ligase activity"/>
    <property type="evidence" value="ECO:0007669"/>
    <property type="project" value="InterPro"/>
</dbReference>
<gene>
    <name evidence="3" type="ORF">SAMN05661044_03656</name>
</gene>
<dbReference type="Proteomes" id="UP000199421">
    <property type="component" value="Unassembled WGS sequence"/>
</dbReference>
<dbReference type="SUPFAM" id="SSF55681">
    <property type="entry name" value="Class II aaRS and biotin synthetases"/>
    <property type="match status" value="1"/>
</dbReference>
<protein>
    <submittedName>
        <fullName evidence="3">BirA family transcriptional regulator, biotin operon repressor / biotin-[acetyl-CoA-carboxylase] ligase</fullName>
    </submittedName>
</protein>
<dbReference type="Gene3D" id="3.30.930.10">
    <property type="entry name" value="Bira Bifunctional Protein, Domain 2"/>
    <property type="match status" value="1"/>
</dbReference>
<evidence type="ECO:0000259" key="2">
    <source>
        <dbReference type="PROSITE" id="PS51733"/>
    </source>
</evidence>
<evidence type="ECO:0000313" key="3">
    <source>
        <dbReference type="EMBL" id="SEL87418.1"/>
    </source>
</evidence>
<dbReference type="InterPro" id="IPR004408">
    <property type="entry name" value="Biotin_CoA_COase_ligase"/>
</dbReference>
<feature type="domain" description="BPL/LPL catalytic" evidence="2">
    <location>
        <begin position="12"/>
        <end position="202"/>
    </location>
</feature>
<evidence type="ECO:0000256" key="1">
    <source>
        <dbReference type="ARBA" id="ARBA00022598"/>
    </source>
</evidence>
<dbReference type="EMBL" id="FOAF01000004">
    <property type="protein sequence ID" value="SEL87418.1"/>
    <property type="molecule type" value="Genomic_DNA"/>
</dbReference>
<proteinExistence type="predicted"/>
<dbReference type="RefSeq" id="WP_162276623.1">
    <property type="nucleotide sequence ID" value="NZ_FOAF01000004.1"/>
</dbReference>
<dbReference type="CDD" id="cd16442">
    <property type="entry name" value="BPL"/>
    <property type="match status" value="1"/>
</dbReference>
<evidence type="ECO:0000313" key="4">
    <source>
        <dbReference type="Proteomes" id="UP000199421"/>
    </source>
</evidence>
<keyword evidence="4" id="KW-1185">Reference proteome</keyword>
<dbReference type="NCBIfam" id="TIGR00121">
    <property type="entry name" value="birA_ligase"/>
    <property type="match status" value="1"/>
</dbReference>
<dbReference type="GO" id="GO:0005737">
    <property type="term" value="C:cytoplasm"/>
    <property type="evidence" value="ECO:0007669"/>
    <property type="project" value="TreeGrafter"/>
</dbReference>